<dbReference type="SUPFAM" id="SSF56112">
    <property type="entry name" value="Protein kinase-like (PK-like)"/>
    <property type="match status" value="1"/>
</dbReference>
<evidence type="ECO:0000259" key="7">
    <source>
        <dbReference type="PROSITE" id="PS50011"/>
    </source>
</evidence>
<evidence type="ECO:0000256" key="1">
    <source>
        <dbReference type="ARBA" id="ARBA00022527"/>
    </source>
</evidence>
<dbReference type="HOGENOM" id="CLU_000288_81_1_1"/>
<dbReference type="Pfam" id="PF00069">
    <property type="entry name" value="Pkinase"/>
    <property type="match status" value="2"/>
</dbReference>
<reference evidence="9" key="1">
    <citation type="submission" date="2012-06" db="EMBL/GenBank/DDBJ databases">
        <title>The genome sequence of Coniosporium apollinis CBS 100218.</title>
        <authorList>
            <consortium name="The Broad Institute Genome Sequencing Platform"/>
            <person name="Cuomo C."/>
            <person name="Gorbushina A."/>
            <person name="Noack S."/>
            <person name="Walker B."/>
            <person name="Young S.K."/>
            <person name="Zeng Q."/>
            <person name="Gargeya S."/>
            <person name="Fitzgerald M."/>
            <person name="Haas B."/>
            <person name="Abouelleil A."/>
            <person name="Alvarado L."/>
            <person name="Arachchi H.M."/>
            <person name="Berlin A.M."/>
            <person name="Chapman S.B."/>
            <person name="Goldberg J."/>
            <person name="Griggs A."/>
            <person name="Gujja S."/>
            <person name="Hansen M."/>
            <person name="Howarth C."/>
            <person name="Imamovic A."/>
            <person name="Larimer J."/>
            <person name="McCowan C."/>
            <person name="Montmayeur A."/>
            <person name="Murphy C."/>
            <person name="Neiman D."/>
            <person name="Pearson M."/>
            <person name="Priest M."/>
            <person name="Roberts A."/>
            <person name="Saif S."/>
            <person name="Shea T."/>
            <person name="Sisk P."/>
            <person name="Sykes S."/>
            <person name="Wortman J."/>
            <person name="Nusbaum C."/>
            <person name="Birren B."/>
        </authorList>
    </citation>
    <scope>NUCLEOTIDE SEQUENCE [LARGE SCALE GENOMIC DNA]</scope>
    <source>
        <strain evidence="9">CBS 100218</strain>
    </source>
</reference>
<keyword evidence="2" id="KW-0808">Transferase</keyword>
<keyword evidence="3" id="KW-0547">Nucleotide-binding</keyword>
<organism evidence="8 9">
    <name type="scientific">Coniosporium apollinis (strain CBS 100218)</name>
    <name type="common">Rock-inhabiting black yeast</name>
    <dbReference type="NCBI Taxonomy" id="1168221"/>
    <lineage>
        <taxon>Eukaryota</taxon>
        <taxon>Fungi</taxon>
        <taxon>Dikarya</taxon>
        <taxon>Ascomycota</taxon>
        <taxon>Pezizomycotina</taxon>
        <taxon>Dothideomycetes</taxon>
        <taxon>Dothideomycetes incertae sedis</taxon>
        <taxon>Coniosporium</taxon>
    </lineage>
</organism>
<feature type="region of interest" description="Disordered" evidence="6">
    <location>
        <begin position="1"/>
        <end position="23"/>
    </location>
</feature>
<gene>
    <name evidence="8" type="ORF">W97_07088</name>
</gene>
<dbReference type="PROSITE" id="PS50011">
    <property type="entry name" value="PROTEIN_KINASE_DOM"/>
    <property type="match status" value="1"/>
</dbReference>
<evidence type="ECO:0000256" key="5">
    <source>
        <dbReference type="ARBA" id="ARBA00022840"/>
    </source>
</evidence>
<protein>
    <submittedName>
        <fullName evidence="8">CMGC/SRPK protein kinase</fullName>
    </submittedName>
</protein>
<dbReference type="PANTHER" id="PTHR45646:SF11">
    <property type="entry name" value="SERINE_THREONINE-PROTEIN KINASE DOA"/>
    <property type="match status" value="1"/>
</dbReference>
<evidence type="ECO:0000256" key="3">
    <source>
        <dbReference type="ARBA" id="ARBA00022741"/>
    </source>
</evidence>
<dbReference type="PANTHER" id="PTHR45646">
    <property type="entry name" value="SERINE/THREONINE-PROTEIN KINASE DOA-RELATED"/>
    <property type="match status" value="1"/>
</dbReference>
<dbReference type="InterPro" id="IPR000719">
    <property type="entry name" value="Prot_kinase_dom"/>
</dbReference>
<feature type="domain" description="Protein kinase" evidence="7">
    <location>
        <begin position="54"/>
        <end position="402"/>
    </location>
</feature>
<keyword evidence="5" id="KW-0067">ATP-binding</keyword>
<dbReference type="GeneID" id="19904399"/>
<dbReference type="Gene3D" id="3.30.200.20">
    <property type="entry name" value="Phosphorylase Kinase, domain 1"/>
    <property type="match status" value="1"/>
</dbReference>
<keyword evidence="4 8" id="KW-0418">Kinase</keyword>
<evidence type="ECO:0000313" key="8">
    <source>
        <dbReference type="EMBL" id="EON67833.1"/>
    </source>
</evidence>
<evidence type="ECO:0000256" key="2">
    <source>
        <dbReference type="ARBA" id="ARBA00022679"/>
    </source>
</evidence>
<feature type="compositionally biased region" description="Low complexity" evidence="6">
    <location>
        <begin position="1"/>
        <end position="16"/>
    </location>
</feature>
<dbReference type="OrthoDB" id="5979581at2759"/>
<dbReference type="eggNOG" id="KOG1290">
    <property type="taxonomic scope" value="Eukaryota"/>
</dbReference>
<dbReference type="Gene3D" id="1.10.510.10">
    <property type="entry name" value="Transferase(Phosphotransferase) domain 1"/>
    <property type="match status" value="1"/>
</dbReference>
<evidence type="ECO:0000256" key="4">
    <source>
        <dbReference type="ARBA" id="ARBA00022777"/>
    </source>
</evidence>
<dbReference type="EMBL" id="JH767590">
    <property type="protein sequence ID" value="EON67833.1"/>
    <property type="molecule type" value="Genomic_DNA"/>
</dbReference>
<sequence>MRRSPQLPSPPRRYQSGTAQLVDRDKAVEEETLPGYDPEEFYPVHIGEIFHRKYQVLGKLGFGATSTVWLCHDLRDHRYVTLKVYTRTPTSPPQINREVQAYRHLSTIRSSHAGRRFVREVLDSLELVRADGSRHHCLVHPPLHITIRDFQRLGRKSTGLPEDVLKGLLLHLLPALDFLHTEANITHCDVKASNLMLTIEDEGVLVDFEQAERENPCPRKVVSSERTIYASRDFRHPEDYNWGYPVLCDFGEARIGSSHPYKVIQPEIYRAPEIIMETEWSHSVDIWNTGCLIWDIFENKHLFDARNEEGEHSNRFHVAEMVACLGTPPIELLQRSERAPLVFDEAGHWKGNPPLPQLSLEASEEHLEGANKAAFLNFMRSMLTWLPEERNTARELLEDPWLCGRV</sequence>
<dbReference type="Proteomes" id="UP000016924">
    <property type="component" value="Unassembled WGS sequence"/>
</dbReference>
<dbReference type="PROSITE" id="PS00108">
    <property type="entry name" value="PROTEIN_KINASE_ST"/>
    <property type="match status" value="1"/>
</dbReference>
<keyword evidence="1" id="KW-0723">Serine/threonine-protein kinase</keyword>
<dbReference type="InterPro" id="IPR051175">
    <property type="entry name" value="CLK_kinases"/>
</dbReference>
<dbReference type="AlphaFoldDB" id="R7Z162"/>
<accession>R7Z162</accession>
<dbReference type="GO" id="GO:0005634">
    <property type="term" value="C:nucleus"/>
    <property type="evidence" value="ECO:0007669"/>
    <property type="project" value="TreeGrafter"/>
</dbReference>
<dbReference type="InterPro" id="IPR011009">
    <property type="entry name" value="Kinase-like_dom_sf"/>
</dbReference>
<dbReference type="GO" id="GO:0004674">
    <property type="term" value="F:protein serine/threonine kinase activity"/>
    <property type="evidence" value="ECO:0007669"/>
    <property type="project" value="UniProtKB-KW"/>
</dbReference>
<dbReference type="GO" id="GO:0043484">
    <property type="term" value="P:regulation of RNA splicing"/>
    <property type="evidence" value="ECO:0007669"/>
    <property type="project" value="TreeGrafter"/>
</dbReference>
<name>R7Z162_CONA1</name>
<evidence type="ECO:0000256" key="6">
    <source>
        <dbReference type="SAM" id="MobiDB-lite"/>
    </source>
</evidence>
<dbReference type="STRING" id="1168221.R7Z162"/>
<evidence type="ECO:0000313" key="9">
    <source>
        <dbReference type="Proteomes" id="UP000016924"/>
    </source>
</evidence>
<dbReference type="GO" id="GO:0005524">
    <property type="term" value="F:ATP binding"/>
    <property type="evidence" value="ECO:0007669"/>
    <property type="project" value="UniProtKB-KW"/>
</dbReference>
<proteinExistence type="predicted"/>
<dbReference type="RefSeq" id="XP_007783150.1">
    <property type="nucleotide sequence ID" value="XM_007784960.1"/>
</dbReference>
<keyword evidence="9" id="KW-1185">Reference proteome</keyword>
<dbReference type="SMART" id="SM00220">
    <property type="entry name" value="S_TKc"/>
    <property type="match status" value="1"/>
</dbReference>
<dbReference type="OMA" id="CLVHPPM"/>
<dbReference type="InterPro" id="IPR008271">
    <property type="entry name" value="Ser/Thr_kinase_AS"/>
</dbReference>